<organism evidence="3 4">
    <name type="scientific">Orbilia ellipsospora</name>
    <dbReference type="NCBI Taxonomy" id="2528407"/>
    <lineage>
        <taxon>Eukaryota</taxon>
        <taxon>Fungi</taxon>
        <taxon>Dikarya</taxon>
        <taxon>Ascomycota</taxon>
        <taxon>Pezizomycotina</taxon>
        <taxon>Orbiliomycetes</taxon>
        <taxon>Orbiliales</taxon>
        <taxon>Orbiliaceae</taxon>
        <taxon>Orbilia</taxon>
    </lineage>
</organism>
<evidence type="ECO:0000256" key="1">
    <source>
        <dbReference type="SAM" id="MobiDB-lite"/>
    </source>
</evidence>
<feature type="chain" id="PRO_5043956633" evidence="2">
    <location>
        <begin position="23"/>
        <end position="624"/>
    </location>
</feature>
<evidence type="ECO:0000313" key="3">
    <source>
        <dbReference type="EMBL" id="KAK6541796.1"/>
    </source>
</evidence>
<evidence type="ECO:0000256" key="2">
    <source>
        <dbReference type="SAM" id="SignalP"/>
    </source>
</evidence>
<gene>
    <name evidence="3" type="ORF">TWF694_007576</name>
</gene>
<name>A0AAV9XJN4_9PEZI</name>
<reference evidence="3 4" key="1">
    <citation type="submission" date="2019-10" db="EMBL/GenBank/DDBJ databases">
        <authorList>
            <person name="Palmer J.M."/>
        </authorList>
    </citation>
    <scope>NUCLEOTIDE SEQUENCE [LARGE SCALE GENOMIC DNA]</scope>
    <source>
        <strain evidence="3 4">TWF694</strain>
    </source>
</reference>
<keyword evidence="4" id="KW-1185">Reference proteome</keyword>
<feature type="signal peptide" evidence="2">
    <location>
        <begin position="1"/>
        <end position="22"/>
    </location>
</feature>
<keyword evidence="2" id="KW-0732">Signal</keyword>
<comment type="caution">
    <text evidence="3">The sequence shown here is derived from an EMBL/GenBank/DDBJ whole genome shotgun (WGS) entry which is preliminary data.</text>
</comment>
<dbReference type="EMBL" id="JAVHJO010000003">
    <property type="protein sequence ID" value="KAK6541796.1"/>
    <property type="molecule type" value="Genomic_DNA"/>
</dbReference>
<dbReference type="AlphaFoldDB" id="A0AAV9XJN4"/>
<dbReference type="Proteomes" id="UP001365542">
    <property type="component" value="Unassembled WGS sequence"/>
</dbReference>
<accession>A0AAV9XJN4</accession>
<feature type="region of interest" description="Disordered" evidence="1">
    <location>
        <begin position="485"/>
        <end position="530"/>
    </location>
</feature>
<protein>
    <submittedName>
        <fullName evidence="3">Uncharacterized protein</fullName>
    </submittedName>
</protein>
<sequence>MPTTYTSTTFLLLLFFSIHALAYYTTMIRAIHPNWFKSFNYLLSSVPLNRRTPSQCYETIGRSAWGDIDWFAVYNNPGEVPIDGLAFYNNRFCGLKKTTNQPPPKKPVAVVVFSNNNRNNNRNHNHNHIHGAREGEGKYGIRLINFKRLGIQYNRGSYISFNLTEELAKRDTHTGLFGEIPANVTIDNGVYVWEGEPENLKRPGRYIAYLPDSVDIIPEPTDILERVDLEGDRIGYTYLRDLVERFLIGPEKAGQIVDTVTPWIEDRLGSVGNGVVRKPPALRGPLYERGAGEGKGYATNENAWEVEKWPGESGRKGKNGRSVMYPVVKSGGVPGVVYFEREGYEEAPLRKLRKAKQPDEDEEPDDVSLNSGVARKFQDFLAAEEEEESPAIEIEYMKADPELLAKIARETDHDVDTQGFLRPKKRGRGRPAAREKVDIPEILLSPLVTLPIIEEDQTEDAGVDVSVSIEVGSDDIYLEDEVPKAVDTQEVYTHDLTSDGPTSTHRNPPERLDDEEGEHLKVPNLNPSPDRPAMANALSGNMQDPYTSQDWIRNLDNGFDQYGSLASLEENFPRSRTSTGRGIGVSTSMEDSFEDPVFMTSTGRRPRNLNQDVLDVLLEEPDEY</sequence>
<proteinExistence type="predicted"/>
<evidence type="ECO:0000313" key="4">
    <source>
        <dbReference type="Proteomes" id="UP001365542"/>
    </source>
</evidence>